<evidence type="ECO:0008006" key="6">
    <source>
        <dbReference type="Google" id="ProtNLM"/>
    </source>
</evidence>
<dbReference type="Proteomes" id="UP000327013">
    <property type="component" value="Chromosome 7"/>
</dbReference>
<dbReference type="EMBL" id="CM017327">
    <property type="protein sequence ID" value="KAE8099137.1"/>
    <property type="molecule type" value="Genomic_DNA"/>
</dbReference>
<sequence length="281" mass="31226">MHVTGVHLQLLIKGQPSVFSIDFYFSKSPHLSEISKLVLISCEITSFAFPYTYNHSIPMAAAAVAIFSFAFLLLFPLVAQSQQVEFIYTGFNESEGNITREGATIVKSTVTAVIASLSVFTFILLGILVSLTLYRKLAHHESLEEWELDCPHRFRYRDLYAATKGFKESEVIGVGGFGAMDQIKEAVDPKLNSIYMIDEVELVLELGLLCSHHRPEARPTMRQVTRYLNRDDLLPAIDDWGSVDSQSFSEMNSRMLLEAVSSNTITLASGGISTTSINTGR</sequence>
<reference evidence="4 5" key="1">
    <citation type="submission" date="2019-06" db="EMBL/GenBank/DDBJ databases">
        <title>A chromosomal-level reference genome of Carpinus fangiana (Coryloideae, Betulaceae).</title>
        <authorList>
            <person name="Yang X."/>
            <person name="Wang Z."/>
            <person name="Zhang L."/>
            <person name="Hao G."/>
            <person name="Liu J."/>
            <person name="Yang Y."/>
        </authorList>
    </citation>
    <scope>NUCLEOTIDE SEQUENCE [LARGE SCALE GENOMIC DNA]</scope>
    <source>
        <strain evidence="4">Cfa_2016G</strain>
        <tissue evidence="4">Leaf</tissue>
    </source>
</reference>
<keyword evidence="2" id="KW-0067">ATP-binding</keyword>
<organism evidence="4 5">
    <name type="scientific">Carpinus fangiana</name>
    <dbReference type="NCBI Taxonomy" id="176857"/>
    <lineage>
        <taxon>Eukaryota</taxon>
        <taxon>Viridiplantae</taxon>
        <taxon>Streptophyta</taxon>
        <taxon>Embryophyta</taxon>
        <taxon>Tracheophyta</taxon>
        <taxon>Spermatophyta</taxon>
        <taxon>Magnoliopsida</taxon>
        <taxon>eudicotyledons</taxon>
        <taxon>Gunneridae</taxon>
        <taxon>Pentapetalae</taxon>
        <taxon>rosids</taxon>
        <taxon>fabids</taxon>
        <taxon>Fagales</taxon>
        <taxon>Betulaceae</taxon>
        <taxon>Carpinus</taxon>
    </lineage>
</organism>
<keyword evidence="1" id="KW-0547">Nucleotide-binding</keyword>
<name>A0A5N6RKZ7_9ROSI</name>
<proteinExistence type="predicted"/>
<evidence type="ECO:0000313" key="5">
    <source>
        <dbReference type="Proteomes" id="UP000327013"/>
    </source>
</evidence>
<dbReference type="PANTHER" id="PTHR27007">
    <property type="match status" value="1"/>
</dbReference>
<accession>A0A5N6RKZ7</accession>
<dbReference type="OrthoDB" id="543442at2759"/>
<dbReference type="Gene3D" id="1.10.510.10">
    <property type="entry name" value="Transferase(Phosphotransferase) domain 1"/>
    <property type="match status" value="1"/>
</dbReference>
<dbReference type="GO" id="GO:0005524">
    <property type="term" value="F:ATP binding"/>
    <property type="evidence" value="ECO:0007669"/>
    <property type="project" value="UniProtKB-KW"/>
</dbReference>
<keyword evidence="3" id="KW-1133">Transmembrane helix</keyword>
<evidence type="ECO:0000313" key="4">
    <source>
        <dbReference type="EMBL" id="KAE8099137.1"/>
    </source>
</evidence>
<evidence type="ECO:0000256" key="2">
    <source>
        <dbReference type="ARBA" id="ARBA00022840"/>
    </source>
</evidence>
<feature type="transmembrane region" description="Helical" evidence="3">
    <location>
        <begin position="110"/>
        <end position="134"/>
    </location>
</feature>
<dbReference type="SUPFAM" id="SSF49899">
    <property type="entry name" value="Concanavalin A-like lectins/glucanases"/>
    <property type="match status" value="1"/>
</dbReference>
<dbReference type="InterPro" id="IPR050528">
    <property type="entry name" value="L-type_Lectin-RKs"/>
</dbReference>
<feature type="transmembrane region" description="Helical" evidence="3">
    <location>
        <begin position="60"/>
        <end position="79"/>
    </location>
</feature>
<evidence type="ECO:0000256" key="3">
    <source>
        <dbReference type="SAM" id="Phobius"/>
    </source>
</evidence>
<dbReference type="AlphaFoldDB" id="A0A5N6RKZ7"/>
<evidence type="ECO:0000256" key="1">
    <source>
        <dbReference type="ARBA" id="ARBA00022741"/>
    </source>
</evidence>
<protein>
    <recommendedName>
        <fullName evidence="6">Serine-threonine/tyrosine-protein kinase catalytic domain-containing protein</fullName>
    </recommendedName>
</protein>
<dbReference type="InterPro" id="IPR013320">
    <property type="entry name" value="ConA-like_dom_sf"/>
</dbReference>
<gene>
    <name evidence="4" type="ORF">FH972_017141</name>
</gene>
<keyword evidence="3" id="KW-0812">Transmembrane</keyword>
<keyword evidence="5" id="KW-1185">Reference proteome</keyword>
<keyword evidence="3" id="KW-0472">Membrane</keyword>